<proteinExistence type="predicted"/>
<dbReference type="EMBL" id="AYLO01000112">
    <property type="protein sequence ID" value="ESS70640.1"/>
    <property type="molecule type" value="Genomic_DNA"/>
</dbReference>
<dbReference type="InterPro" id="IPR011047">
    <property type="entry name" value="Quinoprotein_ADH-like_sf"/>
</dbReference>
<comment type="caution">
    <text evidence="1">The sequence shown here is derived from an EMBL/GenBank/DDBJ whole genome shotgun (WGS) entry which is preliminary data.</text>
</comment>
<dbReference type="eggNOG" id="ENOG5032S16">
    <property type="taxonomic scope" value="Bacteria"/>
</dbReference>
<keyword evidence="2" id="KW-1185">Reference proteome</keyword>
<evidence type="ECO:0000313" key="2">
    <source>
        <dbReference type="Proteomes" id="UP000017842"/>
    </source>
</evidence>
<dbReference type="RefSeq" id="WP_023495797.1">
    <property type="nucleotide sequence ID" value="NZ_AYLO01000112.1"/>
</dbReference>
<dbReference type="SUPFAM" id="SSF50998">
    <property type="entry name" value="Quinoprotein alcohol dehydrogenase-like"/>
    <property type="match status" value="1"/>
</dbReference>
<accession>V5BBK0</accession>
<sequence>MNAITNIFMPDDYIQEAVSPMSGVLIMTCTVGDNYDDPINRILELRNGSWMEFGLAGEVFLSIDAKKDGKAYVLGEGGTVFRFNWLAETQEELKASRVLIENSIVEEIGPLRQIRVVGEDVICGGSVGQMYRLNGDQFKALPQLNIGGVEPTIEGISGNSSSDFIVVTSDGLGAWFNGSNWHNLDLPTNVNLTSVCLLYDGRYAIAGYDGTILLGNREHWSIIEPINEERSYWGIATRDGVVYVSHSGGIDMLRDNKLTSLDIPKSNKHEFTGLTSGIDGIWSCSGQTIGIITADEWRTIISNPLHDRTADDP</sequence>
<organism evidence="1 2">
    <name type="scientific">Methyloglobulus morosus KoM1</name>
    <dbReference type="NCBI Taxonomy" id="1116472"/>
    <lineage>
        <taxon>Bacteria</taxon>
        <taxon>Pseudomonadati</taxon>
        <taxon>Pseudomonadota</taxon>
        <taxon>Gammaproteobacteria</taxon>
        <taxon>Methylococcales</taxon>
        <taxon>Methylococcaceae</taxon>
        <taxon>Methyloglobulus</taxon>
    </lineage>
</organism>
<dbReference type="AlphaFoldDB" id="V5BBK0"/>
<dbReference type="Proteomes" id="UP000017842">
    <property type="component" value="Unassembled WGS sequence"/>
</dbReference>
<protein>
    <submittedName>
        <fullName evidence="1">Uncharacterized protein</fullName>
    </submittedName>
</protein>
<name>V5BBK0_9GAMM</name>
<evidence type="ECO:0000313" key="1">
    <source>
        <dbReference type="EMBL" id="ESS70640.1"/>
    </source>
</evidence>
<gene>
    <name evidence="1" type="ORF">MGMO_120c00270</name>
</gene>
<reference evidence="1 2" key="1">
    <citation type="journal article" date="2013" name="Genome Announc.">
        <title>Draft Genome Sequence of the Methanotrophic Gammaproteobacterium Methyloglobulus morosus DSM 22980 Strain KoM1.</title>
        <authorList>
            <person name="Poehlein A."/>
            <person name="Deutzmann J.S."/>
            <person name="Daniel R."/>
            <person name="Simeonova D.D."/>
        </authorList>
    </citation>
    <scope>NUCLEOTIDE SEQUENCE [LARGE SCALE GENOMIC DNA]</scope>
    <source>
        <strain evidence="1 2">KoM1</strain>
    </source>
</reference>
<dbReference type="OrthoDB" id="6829668at2"/>
<dbReference type="STRING" id="1116472.MGMO_120c00270"/>